<gene>
    <name evidence="1" type="ORF">SMTD_LOCUS18603</name>
</gene>
<dbReference type="AlphaFoldDB" id="A0A183PW67"/>
<name>A0A183PW67_9TREM</name>
<dbReference type="EMBL" id="UZAL01040784">
    <property type="protein sequence ID" value="VDP77539.1"/>
    <property type="molecule type" value="Genomic_DNA"/>
</dbReference>
<accession>A0A183PW67</accession>
<keyword evidence="2" id="KW-1185">Reference proteome</keyword>
<evidence type="ECO:0000313" key="1">
    <source>
        <dbReference type="EMBL" id="VDP77539.1"/>
    </source>
</evidence>
<organism evidence="1 2">
    <name type="scientific">Schistosoma mattheei</name>
    <dbReference type="NCBI Taxonomy" id="31246"/>
    <lineage>
        <taxon>Eukaryota</taxon>
        <taxon>Metazoa</taxon>
        <taxon>Spiralia</taxon>
        <taxon>Lophotrochozoa</taxon>
        <taxon>Platyhelminthes</taxon>
        <taxon>Trematoda</taxon>
        <taxon>Digenea</taxon>
        <taxon>Strigeidida</taxon>
        <taxon>Schistosomatoidea</taxon>
        <taxon>Schistosomatidae</taxon>
        <taxon>Schistosoma</taxon>
    </lineage>
</organism>
<evidence type="ECO:0000313" key="2">
    <source>
        <dbReference type="Proteomes" id="UP000269396"/>
    </source>
</evidence>
<reference evidence="1 2" key="1">
    <citation type="submission" date="2018-11" db="EMBL/GenBank/DDBJ databases">
        <authorList>
            <consortium name="Pathogen Informatics"/>
        </authorList>
    </citation>
    <scope>NUCLEOTIDE SEQUENCE [LARGE SCALE GENOMIC DNA]</scope>
    <source>
        <strain>Denwood</strain>
        <strain evidence="2">Zambia</strain>
    </source>
</reference>
<dbReference type="Proteomes" id="UP000269396">
    <property type="component" value="Unassembled WGS sequence"/>
</dbReference>
<protein>
    <submittedName>
        <fullName evidence="1">Uncharacterized protein</fullName>
    </submittedName>
</protein>
<sequence>MKDQQKPVLQSFLSYHDTMSYTDHLSASSNQYQSRQRMHDEEFSGTTFVENVQATEVDASRW</sequence>
<proteinExistence type="predicted"/>